<name>A0AAF3EFI7_9BILA</name>
<evidence type="ECO:0000313" key="2">
    <source>
        <dbReference type="Proteomes" id="UP000887575"/>
    </source>
</evidence>
<feature type="region of interest" description="Disordered" evidence="1">
    <location>
        <begin position="319"/>
        <end position="373"/>
    </location>
</feature>
<evidence type="ECO:0000256" key="1">
    <source>
        <dbReference type="SAM" id="MobiDB-lite"/>
    </source>
</evidence>
<organism evidence="2 3">
    <name type="scientific">Mesorhabditis belari</name>
    <dbReference type="NCBI Taxonomy" id="2138241"/>
    <lineage>
        <taxon>Eukaryota</taxon>
        <taxon>Metazoa</taxon>
        <taxon>Ecdysozoa</taxon>
        <taxon>Nematoda</taxon>
        <taxon>Chromadorea</taxon>
        <taxon>Rhabditida</taxon>
        <taxon>Rhabditina</taxon>
        <taxon>Rhabditomorpha</taxon>
        <taxon>Rhabditoidea</taxon>
        <taxon>Rhabditidae</taxon>
        <taxon>Mesorhabditinae</taxon>
        <taxon>Mesorhabditis</taxon>
    </lineage>
</organism>
<accession>A0AAF3EFI7</accession>
<evidence type="ECO:0000313" key="3">
    <source>
        <dbReference type="WBParaSite" id="MBELARI_LOCUS12737"/>
    </source>
</evidence>
<proteinExistence type="predicted"/>
<dbReference type="Proteomes" id="UP000887575">
    <property type="component" value="Unassembled WGS sequence"/>
</dbReference>
<dbReference type="AlphaFoldDB" id="A0AAF3EFI7"/>
<feature type="compositionally biased region" description="Acidic residues" evidence="1">
    <location>
        <begin position="120"/>
        <end position="164"/>
    </location>
</feature>
<keyword evidence="2" id="KW-1185">Reference proteome</keyword>
<feature type="region of interest" description="Disordered" evidence="1">
    <location>
        <begin position="113"/>
        <end position="184"/>
    </location>
</feature>
<protein>
    <submittedName>
        <fullName evidence="3">Uncharacterized protein</fullName>
    </submittedName>
</protein>
<feature type="compositionally biased region" description="Polar residues" evidence="1">
    <location>
        <begin position="359"/>
        <end position="373"/>
    </location>
</feature>
<feature type="compositionally biased region" description="Polar residues" evidence="1">
    <location>
        <begin position="324"/>
        <end position="338"/>
    </location>
</feature>
<dbReference type="WBParaSite" id="MBELARI_LOCUS12737">
    <property type="protein sequence ID" value="MBELARI_LOCUS12737"/>
    <property type="gene ID" value="MBELARI_LOCUS12737"/>
</dbReference>
<sequence length="373" mass="42000">MWLPQPALSQYTSFRNMRKRETDRKGEEKMDACEQRRSLMHHNTSFNNNNNTILAPLPEEVFSKLCNIALEKCHDKEERRRAGCGGQAMRKRVLIKNFVADLLRAQNERRRMGSISPISSDEDEWEENGDEENEEIDEVEELDQETQVDDEDIDVEEEEEEEQETTPLPPLAPPQARTFVDSDPSLSSLFPDYLDSTPDCISVNTGLSDCKLASEDRLWVYDMYGSESETAYAPHGNMEASWSPTEGWTITYDGSDDSSPTPYEQQLYVDPGSMCFSDDVLFPCSLPSGGVRSDGHDHIFLALSTNHLAEMKTYAGDMTLPEDVTSSGTSPQHSSISMTELLEPSQEENASIGMKRSAVNDQIESSPSKRLKL</sequence>
<reference evidence="3" key="1">
    <citation type="submission" date="2024-02" db="UniProtKB">
        <authorList>
            <consortium name="WormBaseParasite"/>
        </authorList>
    </citation>
    <scope>IDENTIFICATION</scope>
</reference>